<dbReference type="Proteomes" id="UP000092651">
    <property type="component" value="Unassembled WGS sequence"/>
</dbReference>
<evidence type="ECO:0000313" key="3">
    <source>
        <dbReference type="EMBL" id="OCA68459.1"/>
    </source>
</evidence>
<feature type="domain" description="HTH cro/C1-type" evidence="2">
    <location>
        <begin position="14"/>
        <end position="68"/>
    </location>
</feature>
<accession>A0A1B8ZA12</accession>
<organism evidence="3 4">
    <name type="scientific">Chryseobacterium artocarpi</name>
    <dbReference type="NCBI Taxonomy" id="1414727"/>
    <lineage>
        <taxon>Bacteria</taxon>
        <taxon>Pseudomonadati</taxon>
        <taxon>Bacteroidota</taxon>
        <taxon>Flavobacteriia</taxon>
        <taxon>Flavobacteriales</taxon>
        <taxon>Weeksellaceae</taxon>
        <taxon>Chryseobacterium group</taxon>
        <taxon>Chryseobacterium</taxon>
    </lineage>
</organism>
<evidence type="ECO:0000259" key="2">
    <source>
        <dbReference type="PROSITE" id="PS50943"/>
    </source>
</evidence>
<sequence>MEKVNFQIALGKRIRQLREEKKMSQAELALLCNFEKSNMNRIETGKTCPSSFTLYKISISLEVKLSEITNVIE</sequence>
<dbReference type="PANTHER" id="PTHR46797">
    <property type="entry name" value="HTH-TYPE TRANSCRIPTIONAL REGULATOR"/>
    <property type="match status" value="1"/>
</dbReference>
<dbReference type="InterPro" id="IPR050807">
    <property type="entry name" value="TransReg_Diox_bact_type"/>
</dbReference>
<gene>
    <name evidence="3" type="ORF">BBI01_18620</name>
</gene>
<comment type="caution">
    <text evidence="3">The sequence shown here is derived from an EMBL/GenBank/DDBJ whole genome shotgun (WGS) entry which is preliminary data.</text>
</comment>
<dbReference type="GO" id="GO:0005829">
    <property type="term" value="C:cytosol"/>
    <property type="evidence" value="ECO:0007669"/>
    <property type="project" value="TreeGrafter"/>
</dbReference>
<reference evidence="3 4" key="1">
    <citation type="submission" date="2016-07" db="EMBL/GenBank/DDBJ databases">
        <authorList>
            <person name="Jeong J.-J."/>
            <person name="Kim D.W."/>
            <person name="Sang M.K."/>
            <person name="Choi I.-G."/>
            <person name="Kim K.D."/>
        </authorList>
    </citation>
    <scope>NUCLEOTIDE SEQUENCE [LARGE SCALE GENOMIC DNA]</scope>
    <source>
        <strain evidence="3 4">UTM-3</strain>
    </source>
</reference>
<name>A0A1B8ZA12_9FLAO</name>
<keyword evidence="1" id="KW-0238">DNA-binding</keyword>
<dbReference type="GO" id="GO:0003700">
    <property type="term" value="F:DNA-binding transcription factor activity"/>
    <property type="evidence" value="ECO:0007669"/>
    <property type="project" value="TreeGrafter"/>
</dbReference>
<dbReference type="SMART" id="SM00530">
    <property type="entry name" value="HTH_XRE"/>
    <property type="match status" value="1"/>
</dbReference>
<dbReference type="AlphaFoldDB" id="A0A1B8ZA12"/>
<dbReference type="EMBL" id="MAYH01000049">
    <property type="protein sequence ID" value="OCA68459.1"/>
    <property type="molecule type" value="Genomic_DNA"/>
</dbReference>
<keyword evidence="4" id="KW-1185">Reference proteome</keyword>
<dbReference type="InterPro" id="IPR001387">
    <property type="entry name" value="Cro/C1-type_HTH"/>
</dbReference>
<dbReference type="InterPro" id="IPR010982">
    <property type="entry name" value="Lambda_DNA-bd_dom_sf"/>
</dbReference>
<protein>
    <submittedName>
        <fullName evidence="3">Transcriptional regulator</fullName>
    </submittedName>
</protein>
<dbReference type="GO" id="GO:0003677">
    <property type="term" value="F:DNA binding"/>
    <property type="evidence" value="ECO:0007669"/>
    <property type="project" value="UniProtKB-KW"/>
</dbReference>
<dbReference type="PROSITE" id="PS50943">
    <property type="entry name" value="HTH_CROC1"/>
    <property type="match status" value="1"/>
</dbReference>
<evidence type="ECO:0000256" key="1">
    <source>
        <dbReference type="ARBA" id="ARBA00023125"/>
    </source>
</evidence>
<dbReference type="CDD" id="cd00093">
    <property type="entry name" value="HTH_XRE"/>
    <property type="match status" value="1"/>
</dbReference>
<dbReference type="OrthoDB" id="2902336at2"/>
<proteinExistence type="predicted"/>
<dbReference type="PANTHER" id="PTHR46797:SF1">
    <property type="entry name" value="METHYLPHOSPHONATE SYNTHASE"/>
    <property type="match status" value="1"/>
</dbReference>
<evidence type="ECO:0000313" key="4">
    <source>
        <dbReference type="Proteomes" id="UP000092651"/>
    </source>
</evidence>
<dbReference type="Gene3D" id="1.10.260.40">
    <property type="entry name" value="lambda repressor-like DNA-binding domains"/>
    <property type="match status" value="1"/>
</dbReference>
<dbReference type="Pfam" id="PF01381">
    <property type="entry name" value="HTH_3"/>
    <property type="match status" value="1"/>
</dbReference>
<dbReference type="SUPFAM" id="SSF47413">
    <property type="entry name" value="lambda repressor-like DNA-binding domains"/>
    <property type="match status" value="1"/>
</dbReference>
<dbReference type="RefSeq" id="WP_065396330.1">
    <property type="nucleotide sequence ID" value="NZ_MAYH01000049.1"/>
</dbReference>